<sequence length="209" mass="22365">MADTKIVIDGNVSNVKRIGEKMTGGEIIINSDIGMHIGNHMSGGKITVNGNADDWAGAMLQGGELEITGDAGHYVGSAYRGYWQGMKNGTIKVKGKVGVESMLWAKSSKPSNKWPTLYCGSADSFLGIHNHGGTIVVEGDVDRCVGADQAWGNIVIKGKVSRLLPSYKKVGEVKEVQLPNGEVIKGKFIEYSGDHTIKKETNGRLYIAA</sequence>
<protein>
    <recommendedName>
        <fullName evidence="2">Glutamate synthase alpha subunit C-terminal domain-containing protein</fullName>
    </recommendedName>
</protein>
<evidence type="ECO:0000313" key="1">
    <source>
        <dbReference type="EMBL" id="GAH39935.1"/>
    </source>
</evidence>
<gene>
    <name evidence="1" type="ORF">S03H2_18598</name>
</gene>
<dbReference type="SUPFAM" id="SSF69336">
    <property type="entry name" value="Alpha subunit of glutamate synthase, C-terminal domain"/>
    <property type="match status" value="1"/>
</dbReference>
<name>X1G525_9ZZZZ</name>
<dbReference type="NCBIfam" id="TIGR03122">
    <property type="entry name" value="one_C_dehyd_C"/>
    <property type="match status" value="1"/>
</dbReference>
<dbReference type="InterPro" id="IPR036485">
    <property type="entry name" value="Glu_synth_asu_C_sf"/>
</dbReference>
<organism evidence="1">
    <name type="scientific">marine sediment metagenome</name>
    <dbReference type="NCBI Taxonomy" id="412755"/>
    <lineage>
        <taxon>unclassified sequences</taxon>
        <taxon>metagenomes</taxon>
        <taxon>ecological metagenomes</taxon>
    </lineage>
</organism>
<dbReference type="PANTHER" id="PTHR39673:SF5">
    <property type="entry name" value="TUNGSTEN-CONTAINING FORMYLMETHANOFURAN DEHYDROGENASE 2 SUBUNIT C"/>
    <property type="match status" value="1"/>
</dbReference>
<dbReference type="GO" id="GO:0015948">
    <property type="term" value="P:methanogenesis"/>
    <property type="evidence" value="ECO:0007669"/>
    <property type="project" value="InterPro"/>
</dbReference>
<dbReference type="PANTHER" id="PTHR39673">
    <property type="entry name" value="TUNGSTEN FORMYLMETHANOFURAN DEHYDROGENASE, SUBUNIT C (FWDC)"/>
    <property type="match status" value="1"/>
</dbReference>
<accession>X1G525</accession>
<reference evidence="1" key="1">
    <citation type="journal article" date="2014" name="Front. Microbiol.">
        <title>High frequency of phylogenetically diverse reductive dehalogenase-homologous genes in deep subseafloor sedimentary metagenomes.</title>
        <authorList>
            <person name="Kawai M."/>
            <person name="Futagami T."/>
            <person name="Toyoda A."/>
            <person name="Takaki Y."/>
            <person name="Nishi S."/>
            <person name="Hori S."/>
            <person name="Arai W."/>
            <person name="Tsubouchi T."/>
            <person name="Morono Y."/>
            <person name="Uchiyama I."/>
            <person name="Ito T."/>
            <person name="Fujiyama A."/>
            <person name="Inagaki F."/>
            <person name="Takami H."/>
        </authorList>
    </citation>
    <scope>NUCLEOTIDE SEQUENCE</scope>
    <source>
        <strain evidence="1">Expedition CK06-06</strain>
    </source>
</reference>
<dbReference type="Gene3D" id="2.160.20.60">
    <property type="entry name" value="Glutamate synthase, alpha subunit, C-terminal domain"/>
    <property type="match status" value="2"/>
</dbReference>
<dbReference type="GO" id="GO:0018493">
    <property type="term" value="F:formylmethanofuran dehydrogenase activity"/>
    <property type="evidence" value="ECO:0007669"/>
    <property type="project" value="InterPro"/>
</dbReference>
<dbReference type="AlphaFoldDB" id="X1G525"/>
<proteinExistence type="predicted"/>
<dbReference type="EMBL" id="BARU01009659">
    <property type="protein sequence ID" value="GAH39935.1"/>
    <property type="molecule type" value="Genomic_DNA"/>
</dbReference>
<dbReference type="InterPro" id="IPR017550">
    <property type="entry name" value="Formylmethanofuran_DH_suC"/>
</dbReference>
<dbReference type="GO" id="GO:0046914">
    <property type="term" value="F:transition metal ion binding"/>
    <property type="evidence" value="ECO:0007669"/>
    <property type="project" value="InterPro"/>
</dbReference>
<comment type="caution">
    <text evidence="1">The sequence shown here is derived from an EMBL/GenBank/DDBJ whole genome shotgun (WGS) entry which is preliminary data.</text>
</comment>
<evidence type="ECO:0008006" key="2">
    <source>
        <dbReference type="Google" id="ProtNLM"/>
    </source>
</evidence>